<dbReference type="Proteomes" id="UP000004947">
    <property type="component" value="Unassembled WGS sequence"/>
</dbReference>
<feature type="coiled-coil region" evidence="5">
    <location>
        <begin position="380"/>
        <end position="418"/>
    </location>
</feature>
<dbReference type="EMBL" id="ABCK01000030">
    <property type="protein sequence ID" value="EDM25431.1"/>
    <property type="molecule type" value="Genomic_DNA"/>
</dbReference>
<evidence type="ECO:0000259" key="7">
    <source>
        <dbReference type="PROSITE" id="PS50011"/>
    </source>
</evidence>
<sequence length="681" mass="78008">MNKKSDQFIAIPKNLDYRATDFYDMEEDERDVQSTQLYKELSDISKRYTEVKEIASGGMKIISRAYDQKTSRYVAMATIKESLGSESYGPFLAEARLTAALHHPNIIKVHDIDYQGDGSPYFTMDLKLGDSLHEILNKLQQGDEAYSKTYTRESLLNIFIKICDAVSYSHSQSVLHLDIKPENVQVGDHGEVLLCDWGLARQLGDKTNDTLELLSMDFLRGETLVGKVRGTPGFIAPELLEDKSKRGYRSDIYALGAVLYSILTLKAPIDAADVIEILRKTKEGMLVPPIERSPDRSIAQSLNAVVMKAMALDKYERYQTVAELTEDVRKYLFGFATSAENAGFIKEFSLFYKRNRNASRIAGLAVLVIVVFTNAFIVKLEKARQQEHSLRLVAEQEKKKAEENFQKYKEEKDLADLTLSTDPSIVLAKLKEYYHRNFLSSPKETLDEIMRSLERIKQSNDSAIILYEFKGDVHFVRQEFDLALNELKKGRGAESNMNLFSSLKSIEDYKSGQEPAPLSVIRKLIKSLRGNFLQQQVRMMLYDREVRANDLEHLELVKMVFKEINRTSEIEQFEFDFETKTLTISGDFVRCSVYISQFDRQVSLISTLKPEHLILKKSKRFNMASLDALKLKSLDLTEMPLKKDNRMLTNSVTEKLIISQKMTDPELLKILQKENNLEIRP</sequence>
<feature type="domain" description="Protein kinase" evidence="7">
    <location>
        <begin position="48"/>
        <end position="332"/>
    </location>
</feature>
<protein>
    <submittedName>
        <fullName evidence="8">Serine/threonine-protein kinase</fullName>
    </submittedName>
</protein>
<keyword evidence="2" id="KW-0547">Nucleotide-binding</keyword>
<dbReference type="Gene3D" id="3.30.200.20">
    <property type="entry name" value="Phosphorylase Kinase, domain 1"/>
    <property type="match status" value="1"/>
</dbReference>
<keyword evidence="6" id="KW-0812">Transmembrane</keyword>
<dbReference type="SMART" id="SM00220">
    <property type="entry name" value="S_TKc"/>
    <property type="match status" value="1"/>
</dbReference>
<evidence type="ECO:0000256" key="1">
    <source>
        <dbReference type="ARBA" id="ARBA00022679"/>
    </source>
</evidence>
<dbReference type="GO" id="GO:0004674">
    <property type="term" value="F:protein serine/threonine kinase activity"/>
    <property type="evidence" value="ECO:0007669"/>
    <property type="project" value="TreeGrafter"/>
</dbReference>
<keyword evidence="9" id="KW-1185">Reference proteome</keyword>
<dbReference type="InterPro" id="IPR000719">
    <property type="entry name" value="Prot_kinase_dom"/>
</dbReference>
<gene>
    <name evidence="8" type="ORF">LNTAR_09866</name>
</gene>
<dbReference type="GO" id="GO:0005524">
    <property type="term" value="F:ATP binding"/>
    <property type="evidence" value="ECO:0007669"/>
    <property type="project" value="UniProtKB-KW"/>
</dbReference>
<keyword evidence="6" id="KW-0472">Membrane</keyword>
<dbReference type="RefSeq" id="WP_007280795.1">
    <property type="nucleotide sequence ID" value="NZ_ABCK01000030.1"/>
</dbReference>
<dbReference type="SUPFAM" id="SSF56112">
    <property type="entry name" value="Protein kinase-like (PK-like)"/>
    <property type="match status" value="1"/>
</dbReference>
<keyword evidence="3 8" id="KW-0418">Kinase</keyword>
<keyword evidence="6" id="KW-1133">Transmembrane helix</keyword>
<dbReference type="eggNOG" id="COG0515">
    <property type="taxonomic scope" value="Bacteria"/>
</dbReference>
<keyword evidence="1" id="KW-0808">Transferase</keyword>
<feature type="transmembrane region" description="Helical" evidence="6">
    <location>
        <begin position="361"/>
        <end position="380"/>
    </location>
</feature>
<evidence type="ECO:0000256" key="3">
    <source>
        <dbReference type="ARBA" id="ARBA00022777"/>
    </source>
</evidence>
<organism evidence="8 9">
    <name type="scientific">Lentisphaera araneosa HTCC2155</name>
    <dbReference type="NCBI Taxonomy" id="313628"/>
    <lineage>
        <taxon>Bacteria</taxon>
        <taxon>Pseudomonadati</taxon>
        <taxon>Lentisphaerota</taxon>
        <taxon>Lentisphaeria</taxon>
        <taxon>Lentisphaerales</taxon>
        <taxon>Lentisphaeraceae</taxon>
        <taxon>Lentisphaera</taxon>
    </lineage>
</organism>
<dbReference type="Pfam" id="PF00069">
    <property type="entry name" value="Pkinase"/>
    <property type="match status" value="1"/>
</dbReference>
<dbReference type="PROSITE" id="PS50011">
    <property type="entry name" value="PROTEIN_KINASE_DOM"/>
    <property type="match status" value="1"/>
</dbReference>
<evidence type="ECO:0000256" key="2">
    <source>
        <dbReference type="ARBA" id="ARBA00022741"/>
    </source>
</evidence>
<dbReference type="PANTHER" id="PTHR43289">
    <property type="entry name" value="MITOGEN-ACTIVATED PROTEIN KINASE KINASE KINASE 20-RELATED"/>
    <property type="match status" value="1"/>
</dbReference>
<keyword evidence="4" id="KW-0067">ATP-binding</keyword>
<accession>A6DSI6</accession>
<dbReference type="PANTHER" id="PTHR43289:SF6">
    <property type="entry name" value="SERINE_THREONINE-PROTEIN KINASE NEKL-3"/>
    <property type="match status" value="1"/>
</dbReference>
<dbReference type="AlphaFoldDB" id="A6DSI6"/>
<dbReference type="InterPro" id="IPR011009">
    <property type="entry name" value="Kinase-like_dom_sf"/>
</dbReference>
<evidence type="ECO:0000256" key="4">
    <source>
        <dbReference type="ARBA" id="ARBA00022840"/>
    </source>
</evidence>
<comment type="caution">
    <text evidence="8">The sequence shown here is derived from an EMBL/GenBank/DDBJ whole genome shotgun (WGS) entry which is preliminary data.</text>
</comment>
<dbReference type="OrthoDB" id="6111975at2"/>
<evidence type="ECO:0000256" key="5">
    <source>
        <dbReference type="SAM" id="Coils"/>
    </source>
</evidence>
<proteinExistence type="predicted"/>
<evidence type="ECO:0000313" key="9">
    <source>
        <dbReference type="Proteomes" id="UP000004947"/>
    </source>
</evidence>
<dbReference type="STRING" id="313628.LNTAR_09866"/>
<evidence type="ECO:0000256" key="6">
    <source>
        <dbReference type="SAM" id="Phobius"/>
    </source>
</evidence>
<evidence type="ECO:0000313" key="8">
    <source>
        <dbReference type="EMBL" id="EDM25431.1"/>
    </source>
</evidence>
<keyword evidence="5" id="KW-0175">Coiled coil</keyword>
<name>A6DSI6_9BACT</name>
<dbReference type="CDD" id="cd14014">
    <property type="entry name" value="STKc_PknB_like"/>
    <property type="match status" value="1"/>
</dbReference>
<dbReference type="Gene3D" id="1.10.510.10">
    <property type="entry name" value="Transferase(Phosphotransferase) domain 1"/>
    <property type="match status" value="1"/>
</dbReference>
<reference evidence="8 9" key="1">
    <citation type="journal article" date="2010" name="J. Bacteriol.">
        <title>Genome sequence of Lentisphaera araneosa HTCC2155T, the type species of the order Lentisphaerales in the phylum Lentisphaerae.</title>
        <authorList>
            <person name="Thrash J.C."/>
            <person name="Cho J.C."/>
            <person name="Vergin K.L."/>
            <person name="Morris R.M."/>
            <person name="Giovannoni S.J."/>
        </authorList>
    </citation>
    <scope>NUCLEOTIDE SEQUENCE [LARGE SCALE GENOMIC DNA]</scope>
    <source>
        <strain evidence="8 9">HTCC2155</strain>
    </source>
</reference>